<evidence type="ECO:0000313" key="2">
    <source>
        <dbReference type="Proteomes" id="UP000066284"/>
    </source>
</evidence>
<proteinExistence type="predicted"/>
<name>A0A0S4KWG7_9BACT</name>
<organism evidence="1 2">
    <name type="scientific">Candidatus Nitrospira inopinata</name>
    <dbReference type="NCBI Taxonomy" id="1715989"/>
    <lineage>
        <taxon>Bacteria</taxon>
        <taxon>Pseudomonadati</taxon>
        <taxon>Nitrospirota</taxon>
        <taxon>Nitrospiria</taxon>
        <taxon>Nitrospirales</taxon>
        <taxon>Nitrospiraceae</taxon>
        <taxon>Nitrospira</taxon>
    </lineage>
</organism>
<protein>
    <submittedName>
        <fullName evidence="1">Uncharacterized protein</fullName>
    </submittedName>
</protein>
<sequence length="43" mass="4597">MAEFLNRRHIPGNLGQSLSGWSVVAMPPGYRGCATVLIDEPGV</sequence>
<dbReference type="RefSeq" id="WP_269447210.1">
    <property type="nucleotide sequence ID" value="NZ_LN885086.1"/>
</dbReference>
<keyword evidence="2" id="KW-1185">Reference proteome</keyword>
<reference evidence="2" key="1">
    <citation type="submission" date="2015-09" db="EMBL/GenBank/DDBJ databases">
        <authorList>
            <person name="Daims H."/>
        </authorList>
    </citation>
    <scope>NUCLEOTIDE SEQUENCE [LARGE SCALE GENOMIC DNA]</scope>
</reference>
<dbReference type="EMBL" id="LN885086">
    <property type="protein sequence ID" value="CUQ66763.1"/>
    <property type="molecule type" value="Genomic_DNA"/>
</dbReference>
<gene>
    <name evidence="1" type="ORF">NITINOP_1788</name>
</gene>
<dbReference type="AlphaFoldDB" id="A0A0S4KWG7"/>
<dbReference type="STRING" id="1715989.NITINOP_1788"/>
<evidence type="ECO:0000313" key="1">
    <source>
        <dbReference type="EMBL" id="CUQ66763.1"/>
    </source>
</evidence>
<accession>A0A0S4KWG7</accession>
<dbReference type="Proteomes" id="UP000066284">
    <property type="component" value="Chromosome 1"/>
</dbReference>
<dbReference type="KEGG" id="nio:NITINOP_1788"/>